<gene>
    <name evidence="3" type="ORF">CROQUDRAFT_132432</name>
</gene>
<name>A0A9P6NKJ7_9BASI</name>
<keyword evidence="2" id="KW-0812">Transmembrane</keyword>
<evidence type="ECO:0008006" key="5">
    <source>
        <dbReference type="Google" id="ProtNLM"/>
    </source>
</evidence>
<feature type="compositionally biased region" description="Gly residues" evidence="1">
    <location>
        <begin position="341"/>
        <end position="351"/>
    </location>
</feature>
<dbReference type="AlphaFoldDB" id="A0A9P6NKJ7"/>
<feature type="region of interest" description="Disordered" evidence="1">
    <location>
        <begin position="97"/>
        <end position="153"/>
    </location>
</feature>
<feature type="compositionally biased region" description="Polar residues" evidence="1">
    <location>
        <begin position="116"/>
        <end position="134"/>
    </location>
</feature>
<dbReference type="EMBL" id="MU167245">
    <property type="protein sequence ID" value="KAG0147688.1"/>
    <property type="molecule type" value="Genomic_DNA"/>
</dbReference>
<evidence type="ECO:0000313" key="4">
    <source>
        <dbReference type="Proteomes" id="UP000886653"/>
    </source>
</evidence>
<reference evidence="3" key="1">
    <citation type="submission" date="2013-11" db="EMBL/GenBank/DDBJ databases">
        <title>Genome sequence of the fusiform rust pathogen reveals effectors for host alternation and coevolution with pine.</title>
        <authorList>
            <consortium name="DOE Joint Genome Institute"/>
            <person name="Smith K."/>
            <person name="Pendleton A."/>
            <person name="Kubisiak T."/>
            <person name="Anderson C."/>
            <person name="Salamov A."/>
            <person name="Aerts A."/>
            <person name="Riley R."/>
            <person name="Clum A."/>
            <person name="Lindquist E."/>
            <person name="Ence D."/>
            <person name="Campbell M."/>
            <person name="Kronenberg Z."/>
            <person name="Feau N."/>
            <person name="Dhillon B."/>
            <person name="Hamelin R."/>
            <person name="Burleigh J."/>
            <person name="Smith J."/>
            <person name="Yandell M."/>
            <person name="Nelson C."/>
            <person name="Grigoriev I."/>
            <person name="Davis J."/>
        </authorList>
    </citation>
    <scope>NUCLEOTIDE SEQUENCE</scope>
    <source>
        <strain evidence="3">G11</strain>
    </source>
</reference>
<feature type="compositionally biased region" description="Low complexity" evidence="1">
    <location>
        <begin position="367"/>
        <end position="383"/>
    </location>
</feature>
<feature type="compositionally biased region" description="Polar residues" evidence="1">
    <location>
        <begin position="729"/>
        <end position="740"/>
    </location>
</feature>
<accession>A0A9P6NKJ7</accession>
<feature type="compositionally biased region" description="Pro residues" evidence="1">
    <location>
        <begin position="437"/>
        <end position="447"/>
    </location>
</feature>
<evidence type="ECO:0000256" key="1">
    <source>
        <dbReference type="SAM" id="MobiDB-lite"/>
    </source>
</evidence>
<feature type="region of interest" description="Disordered" evidence="1">
    <location>
        <begin position="549"/>
        <end position="590"/>
    </location>
</feature>
<comment type="caution">
    <text evidence="3">The sequence shown here is derived from an EMBL/GenBank/DDBJ whole genome shotgun (WGS) entry which is preliminary data.</text>
</comment>
<feature type="compositionally biased region" description="Low complexity" evidence="1">
    <location>
        <begin position="615"/>
        <end position="627"/>
    </location>
</feature>
<feature type="compositionally biased region" description="Polar residues" evidence="1">
    <location>
        <begin position="402"/>
        <end position="415"/>
    </location>
</feature>
<evidence type="ECO:0000313" key="3">
    <source>
        <dbReference type="EMBL" id="KAG0147688.1"/>
    </source>
</evidence>
<evidence type="ECO:0000256" key="2">
    <source>
        <dbReference type="SAM" id="Phobius"/>
    </source>
</evidence>
<feature type="transmembrane region" description="Helical" evidence="2">
    <location>
        <begin position="53"/>
        <end position="78"/>
    </location>
</feature>
<feature type="region of interest" description="Disordered" evidence="1">
    <location>
        <begin position="769"/>
        <end position="788"/>
    </location>
</feature>
<dbReference type="Proteomes" id="UP000886653">
    <property type="component" value="Unassembled WGS sequence"/>
</dbReference>
<organism evidence="3 4">
    <name type="scientific">Cronartium quercuum f. sp. fusiforme G11</name>
    <dbReference type="NCBI Taxonomy" id="708437"/>
    <lineage>
        <taxon>Eukaryota</taxon>
        <taxon>Fungi</taxon>
        <taxon>Dikarya</taxon>
        <taxon>Basidiomycota</taxon>
        <taxon>Pucciniomycotina</taxon>
        <taxon>Pucciniomycetes</taxon>
        <taxon>Pucciniales</taxon>
        <taxon>Coleosporiaceae</taxon>
        <taxon>Cronartium</taxon>
    </lineage>
</organism>
<keyword evidence="4" id="KW-1185">Reference proteome</keyword>
<feature type="region of interest" description="Disordered" evidence="1">
    <location>
        <begin position="428"/>
        <end position="475"/>
    </location>
</feature>
<dbReference type="OrthoDB" id="2507458at2759"/>
<feature type="region of interest" description="Disordered" evidence="1">
    <location>
        <begin position="188"/>
        <end position="294"/>
    </location>
</feature>
<keyword evidence="2" id="KW-0472">Membrane</keyword>
<feature type="region of interest" description="Disordered" evidence="1">
    <location>
        <begin position="324"/>
        <end position="415"/>
    </location>
</feature>
<feature type="region of interest" description="Disordered" evidence="1">
    <location>
        <begin position="615"/>
        <end position="645"/>
    </location>
</feature>
<feature type="region of interest" description="Disordered" evidence="1">
    <location>
        <begin position="715"/>
        <end position="743"/>
    </location>
</feature>
<feature type="compositionally biased region" description="Low complexity" evidence="1">
    <location>
        <begin position="215"/>
        <end position="229"/>
    </location>
</feature>
<sequence length="924" mass="97880">MSCVTCNTPPAPCDCKPNETCVQTSRNCTTCPLNICIPSSSSSSSPTSKSNNIGPIVGGALGGVFGALALFGLGWFLFRIGLINRVFSSLSSHKKFKPKPFHHAKGSNPDQRRSKVLSSSLPGSQQIGNSPSTSELKDVNHQKSGSTSSRRISETVLNKRNSAHMMDIIDPDVHDLKSYRSGELLSLNVGHNPDPLPDDDPFSDRNSRQSATRQLPPLNILSNSPLLGPDQAHLGLPQSTPQLSSFSPEAPNSIPVAYIPPTSKSLSIEDVDDRDGFGNSGPLTSSTTSAVDPVLRTQPSILVSSDPSRSPHHSPSLASALRSSFLPHNTGGITNPPPFSSGGGGGSGSGGAHRPIRPPRAPDLDLRLPTVTSPSSESTTASAGEDLSARPRKATFGRGGAESQTTNFAGSRFSVDSSLPRHSVASFGRSSMDRWSQPPPMPIPNSPALPRHRFGSNDGMPPGSRLTLDSSPAHHSFLSDRPISNISDATTHDSHLSSILDPAMIVTPVTLVRTASGRQAAVHRVALRGQEKARVVRLNRNSSVNCGTFQPLLPNQTNQEAQNVVESPQETLTVLPGSQSPSTGRSPLTRYSSILPSSIEEDEPTPSDSLLTVSTVSSTVHTPTPQSRVDSPQSSVETTPGDPFTDSAAVEVIRSPSALTPSVHASEDTSSSYSCLTPVDTHYHRHLNTTPSVYVNSSEAISNSNLSVKTPSVHSTATTTYADHGHGQANDTRPQSTAAHSTAAVVGCAGSPIMAPRSSIATSSINGEESFMNEPLPSSSRARNTIPDDISLRSRSIYESKDKNQNVNNLPTLQSLAIEESTILNRDSMTLLPPPNLNNKSFSFPNSNNERDSVVSTSISVRSGYGSVLEGIPFNIGFNSTGDDGFGGLGDLTGVEEDVDVDEIDDVMHDMRIGMQFIEQNGDI</sequence>
<feature type="compositionally biased region" description="Polar residues" evidence="1">
    <location>
        <begin position="142"/>
        <end position="153"/>
    </location>
</feature>
<feature type="compositionally biased region" description="Polar residues" evidence="1">
    <location>
        <begin position="237"/>
        <end position="247"/>
    </location>
</feature>
<feature type="compositionally biased region" description="Polar residues" evidence="1">
    <location>
        <begin position="628"/>
        <end position="638"/>
    </location>
</feature>
<protein>
    <recommendedName>
        <fullName evidence="5">Membrane anchor Opy2 N-terminal domain-containing protein</fullName>
    </recommendedName>
</protein>
<keyword evidence="2" id="KW-1133">Transmembrane helix</keyword>
<feature type="compositionally biased region" description="Polar residues" evidence="1">
    <location>
        <begin position="281"/>
        <end position="290"/>
    </location>
</feature>
<proteinExistence type="predicted"/>